<keyword evidence="10" id="KW-0028">Amino-acid biosynthesis</keyword>
<dbReference type="SUPFAM" id="SSF55021">
    <property type="entry name" value="ACT-like"/>
    <property type="match status" value="1"/>
</dbReference>
<name>A0A451DC02_9GAMM</name>
<dbReference type="Gene3D" id="3.40.1160.10">
    <property type="entry name" value="Acetylglutamate kinase-like"/>
    <property type="match status" value="1"/>
</dbReference>
<dbReference type="Proteomes" id="UP000294418">
    <property type="component" value="Chromosome"/>
</dbReference>
<dbReference type="PROSITE" id="PS00324">
    <property type="entry name" value="ASPARTOKINASE"/>
    <property type="match status" value="1"/>
</dbReference>
<feature type="binding site" evidence="8">
    <location>
        <begin position="258"/>
        <end position="259"/>
    </location>
    <ligand>
        <name>ATP</name>
        <dbReference type="ChEBI" id="CHEBI:30616"/>
    </ligand>
</feature>
<dbReference type="PANTHER" id="PTHR21499:SF59">
    <property type="entry name" value="ASPARTOKINASE"/>
    <property type="match status" value="1"/>
</dbReference>
<dbReference type="InterPro" id="IPR001048">
    <property type="entry name" value="Asp/Glu/Uridylate_kinase"/>
</dbReference>
<dbReference type="InterPro" id="IPR036393">
    <property type="entry name" value="AceGlu_kinase-like_sf"/>
</dbReference>
<feature type="binding site" evidence="8">
    <location>
        <begin position="222"/>
        <end position="223"/>
    </location>
    <ligand>
        <name>ATP</name>
        <dbReference type="ChEBI" id="CHEBI:30616"/>
    </ligand>
</feature>
<evidence type="ECO:0000256" key="1">
    <source>
        <dbReference type="ARBA" id="ARBA00004766"/>
    </source>
</evidence>
<dbReference type="OrthoDB" id="9799110at2"/>
<dbReference type="NCBIfam" id="NF006570">
    <property type="entry name" value="PRK09084.1"/>
    <property type="match status" value="1"/>
</dbReference>
<dbReference type="Gene3D" id="1.20.120.1320">
    <property type="entry name" value="Aspartokinase, catalytic domain"/>
    <property type="match status" value="1"/>
</dbReference>
<accession>A0A451DC02</accession>
<dbReference type="GO" id="GO:0009088">
    <property type="term" value="P:threonine biosynthetic process"/>
    <property type="evidence" value="ECO:0007669"/>
    <property type="project" value="UniProtKB-UniPathway"/>
</dbReference>
<keyword evidence="3 9" id="KW-0808">Transferase</keyword>
<dbReference type="NCBIfam" id="TIGR00657">
    <property type="entry name" value="asp_kinases"/>
    <property type="match status" value="1"/>
</dbReference>
<proteinExistence type="inferred from homology"/>
<evidence type="ECO:0000259" key="11">
    <source>
        <dbReference type="Pfam" id="PF00696"/>
    </source>
</evidence>
<dbReference type="PIRSF" id="PIRSF000726">
    <property type="entry name" value="Asp_kin"/>
    <property type="match status" value="1"/>
</dbReference>
<comment type="similarity">
    <text evidence="2 9">Belongs to the aspartokinase family.</text>
</comment>
<dbReference type="GO" id="GO:0005524">
    <property type="term" value="F:ATP binding"/>
    <property type="evidence" value="ECO:0007669"/>
    <property type="project" value="UniProtKB-KW"/>
</dbReference>
<keyword evidence="6 8" id="KW-0067">ATP-binding</keyword>
<feature type="binding site" evidence="8">
    <location>
        <position position="228"/>
    </location>
    <ligand>
        <name>ATP</name>
        <dbReference type="ChEBI" id="CHEBI:30616"/>
    </ligand>
</feature>
<keyword evidence="4 8" id="KW-0547">Nucleotide-binding</keyword>
<dbReference type="AlphaFoldDB" id="A0A451DC02"/>
<dbReference type="EC" id="2.7.2.4" evidence="9"/>
<evidence type="ECO:0000256" key="6">
    <source>
        <dbReference type="ARBA" id="ARBA00022840"/>
    </source>
</evidence>
<dbReference type="InterPro" id="IPR005260">
    <property type="entry name" value="Asp_kin_monofn"/>
</dbReference>
<evidence type="ECO:0000313" key="12">
    <source>
        <dbReference type="EMBL" id="VFP83945.1"/>
    </source>
</evidence>
<dbReference type="GO" id="GO:0005829">
    <property type="term" value="C:cytosol"/>
    <property type="evidence" value="ECO:0007669"/>
    <property type="project" value="TreeGrafter"/>
</dbReference>
<dbReference type="InterPro" id="IPR045865">
    <property type="entry name" value="ACT-like_dom_sf"/>
</dbReference>
<dbReference type="SUPFAM" id="SSF53633">
    <property type="entry name" value="Carbamate kinase-like"/>
    <property type="match status" value="1"/>
</dbReference>
<dbReference type="GO" id="GO:0009090">
    <property type="term" value="P:homoserine biosynthetic process"/>
    <property type="evidence" value="ECO:0007669"/>
    <property type="project" value="TreeGrafter"/>
</dbReference>
<sequence>MSHNLIIAKFGGSSVADYIAMNHSADVVLSNPAIRLVVVSASAGVTNQLLILATSSNKQQRLHVWADIIRIQHAILEWMPYQESIWSKINDILGKIKILSGIAEFVTSAELTDDLISCGELMSSLLFVEVLRQRKMVVEWFDVRYVMRTNACFGCAEPDTRILGDLVHQKLKPHLSEAIIVTQGFIGQDKQGRTTTLGRGGSDYTAAILGEALQVKRIDIWTDVSGIYTIDPHLVPSAKRINEITFSEAAIMAVFGAKVLHPGTLLPAVRSDISIFIGSSKNPTAGGTIVSGKNNNLPIFRALTLRRKQMLLTLHSITSFSRSFLDRVFKTCLHHNVSTELIMISKVSVSLIIDVSHSSTTITNLLLSSLLSELSSFCILQVEENLALVAIIGNSVFPIHSVSQEVLRLLGFVNLRICCYGNQFIFCLLVHDHHAEKIITILHRKIFE</sequence>
<feature type="domain" description="Aspartate/glutamate/uridylate kinase" evidence="11">
    <location>
        <begin position="5"/>
        <end position="278"/>
    </location>
</feature>
<evidence type="ECO:0000313" key="13">
    <source>
        <dbReference type="Proteomes" id="UP000294418"/>
    </source>
</evidence>
<gene>
    <name evidence="12" type="primary">lysC</name>
    <name evidence="12" type="ORF">ERCILAFE3058_057</name>
</gene>
<organism evidence="12 13">
    <name type="scientific">Candidatus Erwinia haradaeae</name>
    <dbReference type="NCBI Taxonomy" id="1922217"/>
    <lineage>
        <taxon>Bacteria</taxon>
        <taxon>Pseudomonadati</taxon>
        <taxon>Pseudomonadota</taxon>
        <taxon>Gammaproteobacteria</taxon>
        <taxon>Enterobacterales</taxon>
        <taxon>Erwiniaceae</taxon>
        <taxon>Erwinia</taxon>
    </lineage>
</organism>
<dbReference type="Pfam" id="PF00696">
    <property type="entry name" value="AA_kinase"/>
    <property type="match status" value="1"/>
</dbReference>
<evidence type="ECO:0000256" key="7">
    <source>
        <dbReference type="ARBA" id="ARBA00047872"/>
    </source>
</evidence>
<comment type="catalytic activity">
    <reaction evidence="7 9">
        <text>L-aspartate + ATP = 4-phospho-L-aspartate + ADP</text>
        <dbReference type="Rhea" id="RHEA:23776"/>
        <dbReference type="ChEBI" id="CHEBI:29991"/>
        <dbReference type="ChEBI" id="CHEBI:30616"/>
        <dbReference type="ChEBI" id="CHEBI:57535"/>
        <dbReference type="ChEBI" id="CHEBI:456216"/>
        <dbReference type="EC" id="2.7.2.4"/>
    </reaction>
</comment>
<dbReference type="GO" id="GO:0004072">
    <property type="term" value="F:aspartate kinase activity"/>
    <property type="evidence" value="ECO:0007669"/>
    <property type="project" value="UniProtKB-EC"/>
</dbReference>
<dbReference type="InterPro" id="IPR018042">
    <property type="entry name" value="Aspartate_kinase_CS"/>
</dbReference>
<evidence type="ECO:0000256" key="4">
    <source>
        <dbReference type="ARBA" id="ARBA00022741"/>
    </source>
</evidence>
<evidence type="ECO:0000256" key="2">
    <source>
        <dbReference type="ARBA" id="ARBA00010122"/>
    </source>
</evidence>
<dbReference type="UniPathway" id="UPA00034">
    <property type="reaction ID" value="UER00015"/>
</dbReference>
<evidence type="ECO:0000256" key="5">
    <source>
        <dbReference type="ARBA" id="ARBA00022777"/>
    </source>
</evidence>
<evidence type="ECO:0000256" key="9">
    <source>
        <dbReference type="RuleBase" id="RU003448"/>
    </source>
</evidence>
<dbReference type="InterPro" id="IPR042199">
    <property type="entry name" value="AsparK_Bifunc_asparK/hSer_DH"/>
</dbReference>
<dbReference type="UniPathway" id="UPA00050">
    <property type="reaction ID" value="UER00461"/>
</dbReference>
<evidence type="ECO:0000256" key="3">
    <source>
        <dbReference type="ARBA" id="ARBA00022679"/>
    </source>
</evidence>
<evidence type="ECO:0000256" key="8">
    <source>
        <dbReference type="PIRSR" id="PIRSR000726-1"/>
    </source>
</evidence>
<dbReference type="Gene3D" id="3.30.70.260">
    <property type="match status" value="2"/>
</dbReference>
<protein>
    <recommendedName>
        <fullName evidence="9">Aspartokinase</fullName>
        <ecNumber evidence="9">2.7.2.4</ecNumber>
    </recommendedName>
</protein>
<dbReference type="GO" id="GO:0009089">
    <property type="term" value="P:lysine biosynthetic process via diaminopimelate"/>
    <property type="evidence" value="ECO:0007669"/>
    <property type="project" value="UniProtKB-UniPathway"/>
</dbReference>
<dbReference type="RefSeq" id="WP_157989512.1">
    <property type="nucleotide sequence ID" value="NZ_LR217720.1"/>
</dbReference>
<keyword evidence="5 9" id="KW-0418">Kinase</keyword>
<evidence type="ECO:0000256" key="10">
    <source>
        <dbReference type="RuleBase" id="RU004249"/>
    </source>
</evidence>
<comment type="pathway">
    <text evidence="1 10">Amino-acid biosynthesis; L-lysine biosynthesis via DAP pathway; (S)-tetrahydrodipicolinate from L-aspartate: step 1/4.</text>
</comment>
<dbReference type="PANTHER" id="PTHR21499">
    <property type="entry name" value="ASPARTATE KINASE"/>
    <property type="match status" value="1"/>
</dbReference>
<comment type="pathway">
    <text evidence="10">Amino-acid biosynthesis; L-threonine biosynthesis; L-threonine from L-aspartate: step 1/5.</text>
</comment>
<reference evidence="12 13" key="1">
    <citation type="submission" date="2019-02" db="EMBL/GenBank/DDBJ databases">
        <authorList>
            <person name="Manzano-Marin A."/>
            <person name="Manzano-Marin A."/>
        </authorList>
    </citation>
    <scope>NUCLEOTIDE SEQUENCE [LARGE SCALE GENOMIC DNA]</scope>
    <source>
        <strain evidence="12 13">ErCilaricifoliae</strain>
    </source>
</reference>
<dbReference type="EMBL" id="LR217720">
    <property type="protein sequence ID" value="VFP83945.1"/>
    <property type="molecule type" value="Genomic_DNA"/>
</dbReference>
<comment type="pathway">
    <text evidence="10">Amino-acid biosynthesis; L-methionine biosynthesis via de novo pathway; L-homoserine from L-aspartate: step 1/3.</text>
</comment>
<dbReference type="UniPathway" id="UPA00051">
    <property type="reaction ID" value="UER00462"/>
</dbReference>
<dbReference type="InterPro" id="IPR001341">
    <property type="entry name" value="Asp_kinase"/>
</dbReference>